<dbReference type="InterPro" id="IPR007016">
    <property type="entry name" value="O-antigen_ligase-rel_domated"/>
</dbReference>
<evidence type="ECO:0000256" key="3">
    <source>
        <dbReference type="ARBA" id="ARBA00022989"/>
    </source>
</evidence>
<dbReference type="PANTHER" id="PTHR37422:SF17">
    <property type="entry name" value="O-ANTIGEN LIGASE"/>
    <property type="match status" value="1"/>
</dbReference>
<dbReference type="EMBL" id="JAECZC010000086">
    <property type="protein sequence ID" value="MBH8566260.1"/>
    <property type="molecule type" value="Genomic_DNA"/>
</dbReference>
<gene>
    <name evidence="7" type="ORF">I8748_29575</name>
</gene>
<dbReference type="Proteomes" id="UP000632766">
    <property type="component" value="Unassembled WGS sequence"/>
</dbReference>
<keyword evidence="2 5" id="KW-0812">Transmembrane</keyword>
<proteinExistence type="predicted"/>
<dbReference type="AlphaFoldDB" id="A0A8J7LC09"/>
<organism evidence="7 8">
    <name type="scientific">Amazonocrinis nigriterrae CENA67</name>
    <dbReference type="NCBI Taxonomy" id="2794033"/>
    <lineage>
        <taxon>Bacteria</taxon>
        <taxon>Bacillati</taxon>
        <taxon>Cyanobacteriota</taxon>
        <taxon>Cyanophyceae</taxon>
        <taxon>Nostocales</taxon>
        <taxon>Nostocaceae</taxon>
        <taxon>Amazonocrinis</taxon>
        <taxon>Amazonocrinis nigriterrae</taxon>
    </lineage>
</organism>
<dbReference type="GO" id="GO:0016874">
    <property type="term" value="F:ligase activity"/>
    <property type="evidence" value="ECO:0007669"/>
    <property type="project" value="UniProtKB-KW"/>
</dbReference>
<keyword evidence="7" id="KW-0436">Ligase</keyword>
<evidence type="ECO:0000256" key="5">
    <source>
        <dbReference type="SAM" id="Phobius"/>
    </source>
</evidence>
<dbReference type="PANTHER" id="PTHR37422">
    <property type="entry name" value="TEICHURONIC ACID BIOSYNTHESIS PROTEIN TUAE"/>
    <property type="match status" value="1"/>
</dbReference>
<sequence>MPLLRKLEVVTVIILLASIEQITFFTPIVLNIISTIFYVFLFIIIFRRGKKYFYVATQDISLLVLVGLAIGSYFWSADMPNTAYQIRFLLRTSLLGVYLAMQYTPREQMSLLSWATGIRVILSYVTCFLLPSYCIGTDSAGNALWTGIAGHKQNLGRQIAFTASLFLSSYFAKVNNKLANIIFLILSLYLLIASRSKTGLVVFTFSLFLLGLNKFFQQKEQKYKPFIFFILVVIFSIVTTYVAINYEFIVVDLLGKDVELNGRLPLWEASITKGLEQPWLGYGYLGFWTSDVSDYVYDNSWSASKDEETRRAGAFHAHNGLIELFLELGCVGVVIFIINYFFLIIRIINLLPYFQNKEHFWMLQFLGIFFVANISEGNIILSGGNLLWLVYVSTALSSALDNKQMKSELYLKASPEALNSK</sequence>
<evidence type="ECO:0000259" key="6">
    <source>
        <dbReference type="Pfam" id="PF04932"/>
    </source>
</evidence>
<keyword evidence="3 5" id="KW-1133">Transmembrane helix</keyword>
<dbReference type="Pfam" id="PF04932">
    <property type="entry name" value="Wzy_C"/>
    <property type="match status" value="1"/>
</dbReference>
<evidence type="ECO:0000256" key="1">
    <source>
        <dbReference type="ARBA" id="ARBA00004141"/>
    </source>
</evidence>
<feature type="transmembrane region" description="Helical" evidence="5">
    <location>
        <begin position="200"/>
        <end position="216"/>
    </location>
</feature>
<evidence type="ECO:0000313" key="8">
    <source>
        <dbReference type="Proteomes" id="UP000632766"/>
    </source>
</evidence>
<feature type="transmembrane region" description="Helical" evidence="5">
    <location>
        <begin position="324"/>
        <end position="348"/>
    </location>
</feature>
<evidence type="ECO:0000256" key="2">
    <source>
        <dbReference type="ARBA" id="ARBA00022692"/>
    </source>
</evidence>
<keyword evidence="4 5" id="KW-0472">Membrane</keyword>
<keyword evidence="8" id="KW-1185">Reference proteome</keyword>
<accession>A0A8J7LC09</accession>
<comment type="subcellular location">
    <subcellularLocation>
        <location evidence="1">Membrane</location>
        <topology evidence="1">Multi-pass membrane protein</topology>
    </subcellularLocation>
</comment>
<dbReference type="GO" id="GO:0016020">
    <property type="term" value="C:membrane"/>
    <property type="evidence" value="ECO:0007669"/>
    <property type="project" value="UniProtKB-SubCell"/>
</dbReference>
<reference evidence="7 8" key="1">
    <citation type="journal article" date="2021" name="Int. J. Syst. Evol. Microbiol.">
        <title>Amazonocrinis nigriterrae gen. nov., sp. nov., Atlanticothrix silvestris gen. nov., sp. nov. and Dendronalium phyllosphericum gen. nov., sp. nov., nostocacean cyanobacteria from Brazilian environments.</title>
        <authorList>
            <person name="Alvarenga D.O."/>
            <person name="Andreote A.P.D."/>
            <person name="Branco L.H.Z."/>
            <person name="Delbaje E."/>
            <person name="Cruz R.B."/>
            <person name="Varani A.M."/>
            <person name="Fiore M.F."/>
        </authorList>
    </citation>
    <scope>NUCLEOTIDE SEQUENCE [LARGE SCALE GENOMIC DNA]</scope>
    <source>
        <strain evidence="7 8">CENA67</strain>
    </source>
</reference>
<feature type="transmembrane region" description="Helical" evidence="5">
    <location>
        <begin position="223"/>
        <end position="244"/>
    </location>
</feature>
<dbReference type="InterPro" id="IPR051533">
    <property type="entry name" value="WaaL-like"/>
</dbReference>
<feature type="transmembrane region" description="Helical" evidence="5">
    <location>
        <begin position="52"/>
        <end position="76"/>
    </location>
</feature>
<feature type="transmembrane region" description="Helical" evidence="5">
    <location>
        <begin position="112"/>
        <end position="135"/>
    </location>
</feature>
<feature type="domain" description="O-antigen ligase-related" evidence="6">
    <location>
        <begin position="183"/>
        <end position="337"/>
    </location>
</feature>
<feature type="transmembrane region" description="Helical" evidence="5">
    <location>
        <begin position="178"/>
        <end position="194"/>
    </location>
</feature>
<evidence type="ECO:0000313" key="7">
    <source>
        <dbReference type="EMBL" id="MBH8566260.1"/>
    </source>
</evidence>
<feature type="transmembrane region" description="Helical" evidence="5">
    <location>
        <begin position="12"/>
        <end position="45"/>
    </location>
</feature>
<name>A0A8J7LC09_9NOST</name>
<evidence type="ECO:0000256" key="4">
    <source>
        <dbReference type="ARBA" id="ARBA00023136"/>
    </source>
</evidence>
<feature type="transmembrane region" description="Helical" evidence="5">
    <location>
        <begin position="360"/>
        <end position="380"/>
    </location>
</feature>
<comment type="caution">
    <text evidence="7">The sequence shown here is derived from an EMBL/GenBank/DDBJ whole genome shotgun (WGS) entry which is preliminary data.</text>
</comment>
<dbReference type="RefSeq" id="WP_198128019.1">
    <property type="nucleotide sequence ID" value="NZ_JAECZC010000086.1"/>
</dbReference>
<protein>
    <submittedName>
        <fullName evidence="7">O-antigen ligase family protein</fullName>
    </submittedName>
</protein>